<comment type="subcellular location">
    <subcellularLocation>
        <location evidence="1">Membrane</location>
        <topology evidence="1">Multi-pass membrane protein</topology>
    </subcellularLocation>
</comment>
<sequence length="132" mass="14235">MQDAMDDINLFSVITVLSFLLSCPLMLFAEGVKFTPGYLQSSGLNLQELCIRAALAGFCFHGYQKLSYLILSRVSPVTHSVANCVKRVVVIVSSVIFFSTPISPVNALGTGAALGGVFLYSKLTRTKKPKNA</sequence>
<dbReference type="Pfam" id="PF03151">
    <property type="entry name" value="TPT"/>
    <property type="match status" value="1"/>
</dbReference>
<keyword evidence="8" id="KW-1185">Reference proteome</keyword>
<dbReference type="EMBL" id="AGNK02002889">
    <property type="status" value="NOT_ANNOTATED_CDS"/>
    <property type="molecule type" value="Genomic_DNA"/>
</dbReference>
<name>K3XUM4_SETIT</name>
<proteinExistence type="predicted"/>
<dbReference type="InterPro" id="IPR004853">
    <property type="entry name" value="Sugar_P_trans_dom"/>
</dbReference>
<dbReference type="PANTHER" id="PTHR11132">
    <property type="entry name" value="SOLUTE CARRIER FAMILY 35"/>
    <property type="match status" value="1"/>
</dbReference>
<dbReference type="InterPro" id="IPR050186">
    <property type="entry name" value="TPT_transporter"/>
</dbReference>
<keyword evidence="2 5" id="KW-0812">Transmembrane</keyword>
<evidence type="ECO:0000256" key="5">
    <source>
        <dbReference type="SAM" id="Phobius"/>
    </source>
</evidence>
<dbReference type="EnsemblPlants" id="KQL04606">
    <property type="protein sequence ID" value="KQL04606"/>
    <property type="gene ID" value="SETIT_005351mg"/>
</dbReference>
<dbReference type="ExpressionAtlas" id="K3XUM4">
    <property type="expression patterns" value="baseline"/>
</dbReference>
<dbReference type="SUPFAM" id="SSF103481">
    <property type="entry name" value="Multidrug resistance efflux transporter EmrE"/>
    <property type="match status" value="1"/>
</dbReference>
<evidence type="ECO:0000256" key="3">
    <source>
        <dbReference type="ARBA" id="ARBA00022989"/>
    </source>
</evidence>
<dbReference type="Proteomes" id="UP000004995">
    <property type="component" value="Unassembled WGS sequence"/>
</dbReference>
<organism evidence="7 8">
    <name type="scientific">Setaria italica</name>
    <name type="common">Foxtail millet</name>
    <name type="synonym">Panicum italicum</name>
    <dbReference type="NCBI Taxonomy" id="4555"/>
    <lineage>
        <taxon>Eukaryota</taxon>
        <taxon>Viridiplantae</taxon>
        <taxon>Streptophyta</taxon>
        <taxon>Embryophyta</taxon>
        <taxon>Tracheophyta</taxon>
        <taxon>Spermatophyta</taxon>
        <taxon>Magnoliopsida</taxon>
        <taxon>Liliopsida</taxon>
        <taxon>Poales</taxon>
        <taxon>Poaceae</taxon>
        <taxon>PACMAD clade</taxon>
        <taxon>Panicoideae</taxon>
        <taxon>Panicodae</taxon>
        <taxon>Paniceae</taxon>
        <taxon>Cenchrinae</taxon>
        <taxon>Setaria</taxon>
    </lineage>
</organism>
<keyword evidence="3 5" id="KW-1133">Transmembrane helix</keyword>
<evidence type="ECO:0000256" key="4">
    <source>
        <dbReference type="ARBA" id="ARBA00023136"/>
    </source>
</evidence>
<evidence type="ECO:0000313" key="7">
    <source>
        <dbReference type="EnsemblPlants" id="KQL04606"/>
    </source>
</evidence>
<evidence type="ECO:0000259" key="6">
    <source>
        <dbReference type="Pfam" id="PF03151"/>
    </source>
</evidence>
<dbReference type="AlphaFoldDB" id="K3XUM4"/>
<feature type="domain" description="Sugar phosphate transporter" evidence="6">
    <location>
        <begin position="2"/>
        <end position="121"/>
    </location>
</feature>
<evidence type="ECO:0000256" key="1">
    <source>
        <dbReference type="ARBA" id="ARBA00004141"/>
    </source>
</evidence>
<dbReference type="InterPro" id="IPR037185">
    <property type="entry name" value="EmrE-like"/>
</dbReference>
<evidence type="ECO:0000256" key="2">
    <source>
        <dbReference type="ARBA" id="ARBA00022692"/>
    </source>
</evidence>
<feature type="transmembrane region" description="Helical" evidence="5">
    <location>
        <begin position="95"/>
        <end position="120"/>
    </location>
</feature>
<protein>
    <recommendedName>
        <fullName evidence="6">Sugar phosphate transporter domain-containing protein</fullName>
    </recommendedName>
</protein>
<keyword evidence="4 5" id="KW-0472">Membrane</keyword>
<dbReference type="Gramene" id="KQL04606">
    <property type="protein sequence ID" value="KQL04606"/>
    <property type="gene ID" value="SETIT_005351mg"/>
</dbReference>
<reference evidence="8" key="1">
    <citation type="journal article" date="2012" name="Nat. Biotechnol.">
        <title>Reference genome sequence of the model plant Setaria.</title>
        <authorList>
            <person name="Bennetzen J.L."/>
            <person name="Schmutz J."/>
            <person name="Wang H."/>
            <person name="Percifield R."/>
            <person name="Hawkins J."/>
            <person name="Pontaroli A.C."/>
            <person name="Estep M."/>
            <person name="Feng L."/>
            <person name="Vaughn J.N."/>
            <person name="Grimwood J."/>
            <person name="Jenkins J."/>
            <person name="Barry K."/>
            <person name="Lindquist E."/>
            <person name="Hellsten U."/>
            <person name="Deshpande S."/>
            <person name="Wang X."/>
            <person name="Wu X."/>
            <person name="Mitros T."/>
            <person name="Triplett J."/>
            <person name="Yang X."/>
            <person name="Ye C.Y."/>
            <person name="Mauro-Herrera M."/>
            <person name="Wang L."/>
            <person name="Li P."/>
            <person name="Sharma M."/>
            <person name="Sharma R."/>
            <person name="Ronald P.C."/>
            <person name="Panaud O."/>
            <person name="Kellogg E.A."/>
            <person name="Brutnell T.P."/>
            <person name="Doust A.N."/>
            <person name="Tuskan G.A."/>
            <person name="Rokhsar D."/>
            <person name="Devos K.M."/>
        </authorList>
    </citation>
    <scope>NUCLEOTIDE SEQUENCE [LARGE SCALE GENOMIC DNA]</scope>
    <source>
        <strain evidence="8">cv. Yugu1</strain>
    </source>
</reference>
<dbReference type="GO" id="GO:0016020">
    <property type="term" value="C:membrane"/>
    <property type="evidence" value="ECO:0007669"/>
    <property type="project" value="UniProtKB-SubCell"/>
</dbReference>
<evidence type="ECO:0000313" key="8">
    <source>
        <dbReference type="Proteomes" id="UP000004995"/>
    </source>
</evidence>
<reference evidence="7" key="2">
    <citation type="submission" date="2018-08" db="UniProtKB">
        <authorList>
            <consortium name="EnsemblPlants"/>
        </authorList>
    </citation>
    <scope>IDENTIFICATION</scope>
    <source>
        <strain evidence="7">Yugu1</strain>
    </source>
</reference>
<accession>K3XUM4</accession>
<dbReference type="HOGENOM" id="CLU_142545_0_0_1"/>